<comment type="caution">
    <text evidence="3">The sequence shown here is derived from an EMBL/GenBank/DDBJ whole genome shotgun (WGS) entry which is preliminary data.</text>
</comment>
<keyword evidence="2" id="KW-0732">Signal</keyword>
<feature type="chain" id="PRO_5026347145" description="Holotricin-3" evidence="2">
    <location>
        <begin position="26"/>
        <end position="186"/>
    </location>
</feature>
<evidence type="ECO:0000256" key="2">
    <source>
        <dbReference type="SAM" id="SignalP"/>
    </source>
</evidence>
<evidence type="ECO:0000256" key="1">
    <source>
        <dbReference type="SAM" id="MobiDB-lite"/>
    </source>
</evidence>
<sequence>MKHIARIAVCAAALAVAFTMPSAGGFGLVDQALAGNGNGGGHGGGNGGGHGGGNGGGNGGGHSSENGGGHGNGHASEKSRNGNAYGKLGTKPAKAKKTDTETVGADELGPLNAAHASPVARMFASPNSAVGKVATYQEARAAALELADPAAQTAAIDAAVDELEAGFGLTLTSVQIDKLNAILDSR</sequence>
<dbReference type="EMBL" id="QPIX01000002">
    <property type="protein sequence ID" value="RCW27959.1"/>
    <property type="molecule type" value="Genomic_DNA"/>
</dbReference>
<evidence type="ECO:0000313" key="4">
    <source>
        <dbReference type="Proteomes" id="UP000252582"/>
    </source>
</evidence>
<evidence type="ECO:0008006" key="5">
    <source>
        <dbReference type="Google" id="ProtNLM"/>
    </source>
</evidence>
<keyword evidence="4" id="KW-1185">Reference proteome</keyword>
<proteinExistence type="predicted"/>
<reference evidence="3 4" key="1">
    <citation type="submission" date="2018-07" db="EMBL/GenBank/DDBJ databases">
        <title>Genomic Encyclopedia of Type Strains, Phase IV (KMG-IV): sequencing the most valuable type-strain genomes for metagenomic binning, comparative biology and taxonomic classification.</title>
        <authorList>
            <person name="Goeker M."/>
        </authorList>
    </citation>
    <scope>NUCLEOTIDE SEQUENCE [LARGE SCALE GENOMIC DNA]</scope>
    <source>
        <strain evidence="3 4">DSM 25528</strain>
    </source>
</reference>
<organism evidence="3 4">
    <name type="scientific">Ciceribacter lividus</name>
    <dbReference type="NCBI Taxonomy" id="1197950"/>
    <lineage>
        <taxon>Bacteria</taxon>
        <taxon>Pseudomonadati</taxon>
        <taxon>Pseudomonadota</taxon>
        <taxon>Alphaproteobacteria</taxon>
        <taxon>Hyphomicrobiales</taxon>
        <taxon>Rhizobiaceae</taxon>
        <taxon>Ciceribacter</taxon>
    </lineage>
</organism>
<dbReference type="Proteomes" id="UP000252582">
    <property type="component" value="Unassembled WGS sequence"/>
</dbReference>
<protein>
    <recommendedName>
        <fullName evidence="5">Holotricin-3</fullName>
    </recommendedName>
</protein>
<name>A0A6I7HSN2_9HYPH</name>
<feature type="region of interest" description="Disordered" evidence="1">
    <location>
        <begin position="44"/>
        <end position="101"/>
    </location>
</feature>
<feature type="signal peptide" evidence="2">
    <location>
        <begin position="1"/>
        <end position="25"/>
    </location>
</feature>
<dbReference type="RefSeq" id="WP_170141791.1">
    <property type="nucleotide sequence ID" value="NZ_QPIX01000002.1"/>
</dbReference>
<feature type="compositionally biased region" description="Gly residues" evidence="1">
    <location>
        <begin position="44"/>
        <end position="72"/>
    </location>
</feature>
<accession>A0A6I7HSN2</accession>
<evidence type="ECO:0000313" key="3">
    <source>
        <dbReference type="EMBL" id="RCW27959.1"/>
    </source>
</evidence>
<gene>
    <name evidence="3" type="ORF">DFR48_102453</name>
</gene>
<dbReference type="AlphaFoldDB" id="A0A6I7HSN2"/>